<dbReference type="Pfam" id="PF02852">
    <property type="entry name" value="Pyr_redox_dim"/>
    <property type="match status" value="1"/>
</dbReference>
<dbReference type="GO" id="GO:0006749">
    <property type="term" value="P:glutathione metabolic process"/>
    <property type="evidence" value="ECO:0007669"/>
    <property type="project" value="TreeGrafter"/>
</dbReference>
<dbReference type="GO" id="GO:0005739">
    <property type="term" value="C:mitochondrion"/>
    <property type="evidence" value="ECO:0007669"/>
    <property type="project" value="TreeGrafter"/>
</dbReference>
<dbReference type="PANTHER" id="PTHR42737">
    <property type="entry name" value="GLUTATHIONE REDUCTASE"/>
    <property type="match status" value="1"/>
</dbReference>
<evidence type="ECO:0000256" key="1">
    <source>
        <dbReference type="ARBA" id="ARBA00001974"/>
    </source>
</evidence>
<dbReference type="InParanoid" id="A0A6P6YC23"/>
<evidence type="ECO:0000256" key="6">
    <source>
        <dbReference type="ARBA" id="ARBA00023002"/>
    </source>
</evidence>
<dbReference type="GO" id="GO:0034599">
    <property type="term" value="P:cellular response to oxidative stress"/>
    <property type="evidence" value="ECO:0007669"/>
    <property type="project" value="TreeGrafter"/>
</dbReference>
<name>A0A6P6YC23_DERPT</name>
<dbReference type="PRINTS" id="PR00411">
    <property type="entry name" value="PNDRDTASEI"/>
</dbReference>
<reference evidence="12" key="1">
    <citation type="submission" date="2025-08" db="UniProtKB">
        <authorList>
            <consortium name="RefSeq"/>
        </authorList>
    </citation>
    <scope>IDENTIFICATION</scope>
    <source>
        <strain evidence="12">Airmid</strain>
    </source>
</reference>
<feature type="domain" description="Pyridine nucleotide-disulphide oxidoreductase dimerisation" evidence="9">
    <location>
        <begin position="404"/>
        <end position="527"/>
    </location>
</feature>
<dbReference type="OMA" id="HNTIGVH"/>
<evidence type="ECO:0000259" key="9">
    <source>
        <dbReference type="Pfam" id="PF02852"/>
    </source>
</evidence>
<dbReference type="Pfam" id="PF07992">
    <property type="entry name" value="Pyr_redox_2"/>
    <property type="match status" value="1"/>
</dbReference>
<dbReference type="AlphaFoldDB" id="A0A6P6YC23"/>
<dbReference type="Gene3D" id="3.50.50.60">
    <property type="entry name" value="FAD/NAD(P)-binding domain"/>
    <property type="match status" value="1"/>
</dbReference>
<evidence type="ECO:0000256" key="3">
    <source>
        <dbReference type="ARBA" id="ARBA00022630"/>
    </source>
</evidence>
<dbReference type="GO" id="GO:0004791">
    <property type="term" value="F:thioredoxin-disulfide reductase (NADPH) activity"/>
    <property type="evidence" value="ECO:0007669"/>
    <property type="project" value="InterPro"/>
</dbReference>
<evidence type="ECO:0000256" key="5">
    <source>
        <dbReference type="ARBA" id="ARBA00022857"/>
    </source>
</evidence>
<keyword evidence="5" id="KW-0521">NADP</keyword>
<organism evidence="11 12">
    <name type="scientific">Dermatophagoides pteronyssinus</name>
    <name type="common">European house dust mite</name>
    <dbReference type="NCBI Taxonomy" id="6956"/>
    <lineage>
        <taxon>Eukaryota</taxon>
        <taxon>Metazoa</taxon>
        <taxon>Ecdysozoa</taxon>
        <taxon>Arthropoda</taxon>
        <taxon>Chelicerata</taxon>
        <taxon>Arachnida</taxon>
        <taxon>Acari</taxon>
        <taxon>Acariformes</taxon>
        <taxon>Sarcoptiformes</taxon>
        <taxon>Astigmata</taxon>
        <taxon>Psoroptidia</taxon>
        <taxon>Analgoidea</taxon>
        <taxon>Pyroglyphidae</taxon>
        <taxon>Dermatophagoidinae</taxon>
        <taxon>Dermatophagoides</taxon>
    </lineage>
</organism>
<dbReference type="KEGG" id="dpte:113796730"/>
<evidence type="ECO:0000256" key="8">
    <source>
        <dbReference type="ARBA" id="ARBA00023284"/>
    </source>
</evidence>
<accession>A0A6P6YC23</accession>
<keyword evidence="7" id="KW-1015">Disulfide bond</keyword>
<evidence type="ECO:0000313" key="12">
    <source>
        <dbReference type="RefSeq" id="XP_027202830.1"/>
    </source>
</evidence>
<dbReference type="InterPro" id="IPR004099">
    <property type="entry name" value="Pyr_nucl-diS_OxRdtase_dimer"/>
</dbReference>
<evidence type="ECO:0000256" key="2">
    <source>
        <dbReference type="ARBA" id="ARBA00007532"/>
    </source>
</evidence>
<dbReference type="RefSeq" id="XP_027202830.1">
    <property type="nucleotide sequence ID" value="XM_027347029.1"/>
</dbReference>
<keyword evidence="11" id="KW-1185">Reference proteome</keyword>
<dbReference type="GO" id="GO:0050660">
    <property type="term" value="F:flavin adenine dinucleotide binding"/>
    <property type="evidence" value="ECO:0007669"/>
    <property type="project" value="InterPro"/>
</dbReference>
<dbReference type="NCBIfam" id="TIGR01438">
    <property type="entry name" value="TGR"/>
    <property type="match status" value="1"/>
</dbReference>
<evidence type="ECO:0000256" key="7">
    <source>
        <dbReference type="ARBA" id="ARBA00023157"/>
    </source>
</evidence>
<comment type="cofactor">
    <cofactor evidence="1">
        <name>FAD</name>
        <dbReference type="ChEBI" id="CHEBI:57692"/>
    </cofactor>
</comment>
<protein>
    <submittedName>
        <fullName evidence="12">Thioredoxin reductase-like</fullName>
    </submittedName>
</protein>
<evidence type="ECO:0000259" key="10">
    <source>
        <dbReference type="Pfam" id="PF07992"/>
    </source>
</evidence>
<dbReference type="InterPro" id="IPR046952">
    <property type="entry name" value="GSHR/TRXR-like"/>
</dbReference>
<dbReference type="Proteomes" id="UP000515146">
    <property type="component" value="Unplaced"/>
</dbReference>
<evidence type="ECO:0000313" key="11">
    <source>
        <dbReference type="Proteomes" id="UP000515146"/>
    </source>
</evidence>
<sequence>MRREQLAIQKKQKTIRFNALQKQRLEAKKQLILKYKAAIDKQNEDETDSERENYVLQKFKDLLIMNEQNNISEYDFVVIGGGSGGLAAAKEASLLNAKVILFDYVTESTQGTKWGLGGLANRLSAYALGWSFESVSFNWLRCRETITNYIKSLNFSYRNGLRNAGVTYVNALASFYDENTIIYQKKDEIFYVRFKYALVAVGGRPFIPKNIKGALKYAITSDDLFWTKTPPGKTLVVGGSYIALECAGFLMELGYDVTISVRSVLLRGFDRQCAEKLGSIMQQLGCTFLMKVLPVKIDKLENEKLMVEFSDGSKEIYDTVLYAAGRRAQLEKLNLKKAHVDVSGGEVNKIRVNSDDSTSNPNIFAIGDCAHGRPELTPTAIKAGETLARRLFNDSNILMNYSLVPTVVFTPIEYGCVGFSEEMACEVIGKENVQVYLSEFKGVLSSATKWPKFEECRSDEYDEEMEPENLSKLVIDKRNGKVLGFHCVAFNAGETTHGYALALSKGVTKQDFDNLICIHPTDAESFHILDVEKSSGVSWVKSGSCGGGKCG</sequence>
<dbReference type="SUPFAM" id="SSF55424">
    <property type="entry name" value="FAD/NAD-linked reductases, dimerisation (C-terminal) domain"/>
    <property type="match status" value="1"/>
</dbReference>
<dbReference type="InterPro" id="IPR023753">
    <property type="entry name" value="FAD/NAD-binding_dom"/>
</dbReference>
<feature type="domain" description="FAD/NAD(P)-binding" evidence="10">
    <location>
        <begin position="74"/>
        <end position="384"/>
    </location>
</feature>
<keyword evidence="3" id="KW-0285">Flavoprotein</keyword>
<dbReference type="PRINTS" id="PR00368">
    <property type="entry name" value="FADPNR"/>
</dbReference>
<dbReference type="GO" id="GO:0005829">
    <property type="term" value="C:cytosol"/>
    <property type="evidence" value="ECO:0007669"/>
    <property type="project" value="TreeGrafter"/>
</dbReference>
<keyword evidence="6" id="KW-0560">Oxidoreductase</keyword>
<dbReference type="InterPro" id="IPR006338">
    <property type="entry name" value="Thioredoxin/glutathione_Rdtase"/>
</dbReference>
<dbReference type="InterPro" id="IPR016156">
    <property type="entry name" value="FAD/NAD-linked_Rdtase_dimer_sf"/>
</dbReference>
<evidence type="ECO:0000256" key="4">
    <source>
        <dbReference type="ARBA" id="ARBA00022827"/>
    </source>
</evidence>
<comment type="similarity">
    <text evidence="2">Belongs to the class-I pyridine nucleotide-disulfide oxidoreductase family.</text>
</comment>
<gene>
    <name evidence="12" type="primary">LOC113796730</name>
</gene>
<dbReference type="InterPro" id="IPR036188">
    <property type="entry name" value="FAD/NAD-bd_sf"/>
</dbReference>
<dbReference type="SUPFAM" id="SSF51905">
    <property type="entry name" value="FAD/NAD(P)-binding domain"/>
    <property type="match status" value="1"/>
</dbReference>
<dbReference type="FunFam" id="3.50.50.60:FF:000012">
    <property type="entry name" value="Thioredoxin reductase 1, cytoplasmic"/>
    <property type="match status" value="1"/>
</dbReference>
<dbReference type="OrthoDB" id="5956163at2759"/>
<keyword evidence="4" id="KW-0274">FAD</keyword>
<keyword evidence="8" id="KW-0676">Redox-active center</keyword>
<dbReference type="GO" id="GO:0004362">
    <property type="term" value="F:glutathione-disulfide reductase (NADPH) activity"/>
    <property type="evidence" value="ECO:0007669"/>
    <property type="project" value="TreeGrafter"/>
</dbReference>
<dbReference type="GO" id="GO:0045454">
    <property type="term" value="P:cell redox homeostasis"/>
    <property type="evidence" value="ECO:0007669"/>
    <property type="project" value="InterPro"/>
</dbReference>
<proteinExistence type="inferred from homology"/>
<dbReference type="PANTHER" id="PTHR42737:SF2">
    <property type="entry name" value="GLUTATHIONE REDUCTASE"/>
    <property type="match status" value="1"/>
</dbReference>